<feature type="transmembrane region" description="Helical" evidence="7">
    <location>
        <begin position="145"/>
        <end position="166"/>
    </location>
</feature>
<keyword evidence="3 7" id="KW-0812">Transmembrane</keyword>
<keyword evidence="5 7" id="KW-0472">Membrane</keyword>
<feature type="non-terminal residue" evidence="8">
    <location>
        <position position="344"/>
    </location>
</feature>
<evidence type="ECO:0000256" key="6">
    <source>
        <dbReference type="SAM" id="MobiDB-lite"/>
    </source>
</evidence>
<evidence type="ECO:0000256" key="1">
    <source>
        <dbReference type="ARBA" id="ARBA00004651"/>
    </source>
</evidence>
<dbReference type="Proteomes" id="UP000437736">
    <property type="component" value="Unassembled WGS sequence"/>
</dbReference>
<proteinExistence type="predicted"/>
<dbReference type="PANTHER" id="PTHR30213">
    <property type="entry name" value="INNER MEMBRANE PROTEIN YHJD"/>
    <property type="match status" value="1"/>
</dbReference>
<evidence type="ECO:0000313" key="8">
    <source>
        <dbReference type="EMBL" id="MST33133.1"/>
    </source>
</evidence>
<gene>
    <name evidence="8" type="ORF">GHK86_10430</name>
</gene>
<evidence type="ECO:0000313" key="9">
    <source>
        <dbReference type="Proteomes" id="UP000437736"/>
    </source>
</evidence>
<feature type="transmembrane region" description="Helical" evidence="7">
    <location>
        <begin position="212"/>
        <end position="235"/>
    </location>
</feature>
<feature type="region of interest" description="Disordered" evidence="6">
    <location>
        <begin position="317"/>
        <end position="344"/>
    </location>
</feature>
<evidence type="ECO:0000256" key="2">
    <source>
        <dbReference type="ARBA" id="ARBA00022475"/>
    </source>
</evidence>
<accession>A0ABW9QUL3</accession>
<dbReference type="Pfam" id="PF03631">
    <property type="entry name" value="Virul_fac_BrkB"/>
    <property type="match status" value="1"/>
</dbReference>
<dbReference type="EMBL" id="WJHE01000497">
    <property type="protein sequence ID" value="MST33133.1"/>
    <property type="molecule type" value="Genomic_DNA"/>
</dbReference>
<keyword evidence="9" id="KW-1185">Reference proteome</keyword>
<dbReference type="InterPro" id="IPR017039">
    <property type="entry name" value="Virul_fac_BrkB"/>
</dbReference>
<protein>
    <submittedName>
        <fullName evidence="8">Ribonuclease BN</fullName>
    </submittedName>
</protein>
<evidence type="ECO:0000256" key="3">
    <source>
        <dbReference type="ARBA" id="ARBA00022692"/>
    </source>
</evidence>
<comment type="caution">
    <text evidence="8">The sequence shown here is derived from an EMBL/GenBank/DDBJ whole genome shotgun (WGS) entry which is preliminary data.</text>
</comment>
<feature type="transmembrane region" description="Helical" evidence="7">
    <location>
        <begin position="181"/>
        <end position="205"/>
    </location>
</feature>
<feature type="transmembrane region" description="Helical" evidence="7">
    <location>
        <begin position="39"/>
        <end position="62"/>
    </location>
</feature>
<organism evidence="8 9">
    <name type="scientific">Acidiferrimicrobium australe</name>
    <dbReference type="NCBI Taxonomy" id="2664430"/>
    <lineage>
        <taxon>Bacteria</taxon>
        <taxon>Bacillati</taxon>
        <taxon>Actinomycetota</taxon>
        <taxon>Acidimicrobiia</taxon>
        <taxon>Acidimicrobiales</taxon>
        <taxon>Acidimicrobiaceae</taxon>
        <taxon>Acidiferrimicrobium</taxon>
    </lineage>
</organism>
<evidence type="ECO:0000256" key="4">
    <source>
        <dbReference type="ARBA" id="ARBA00022989"/>
    </source>
</evidence>
<reference evidence="8 9" key="1">
    <citation type="submission" date="2019-11" db="EMBL/GenBank/DDBJ databases">
        <title>Acidiferrimicrobium australis gen. nov., sp. nov., an acidophilic and obligately heterotrophic, member of the Actinobacteria that catalyses dissimilatory oxido- reduction of iron isolated from metal-rich acidic water in Chile.</title>
        <authorList>
            <person name="Gonzalez D."/>
            <person name="Huber K."/>
            <person name="Hedrich S."/>
            <person name="Rojas-Villalobos C."/>
            <person name="Quatrini R."/>
            <person name="Dinamarca M.A."/>
            <person name="Schwarz A."/>
            <person name="Canales C."/>
            <person name="Nancucheo I."/>
        </authorList>
    </citation>
    <scope>NUCLEOTIDE SEQUENCE [LARGE SCALE GENOMIC DNA]</scope>
    <source>
        <strain evidence="8 9">USS-CCA1</strain>
    </source>
</reference>
<feature type="transmembrane region" description="Helical" evidence="7">
    <location>
        <begin position="247"/>
        <end position="269"/>
    </location>
</feature>
<dbReference type="PANTHER" id="PTHR30213:SF1">
    <property type="entry name" value="INNER MEMBRANE PROTEIN YHJD"/>
    <property type="match status" value="1"/>
</dbReference>
<keyword evidence="2" id="KW-1003">Cell membrane</keyword>
<comment type="subcellular location">
    <subcellularLocation>
        <location evidence="1">Cell membrane</location>
        <topology evidence="1">Multi-pass membrane protein</topology>
    </subcellularLocation>
</comment>
<keyword evidence="4 7" id="KW-1133">Transmembrane helix</keyword>
<name>A0ABW9QUL3_9ACTN</name>
<evidence type="ECO:0000256" key="5">
    <source>
        <dbReference type="ARBA" id="ARBA00023136"/>
    </source>
</evidence>
<sequence>MALGDRLDRFQRRHGWLGFPVAVLYKCLDDRATYLAANVTYYVLVSLFPLSLLFVSAAGFFLEGHPEIRSKLITSAAQLLPGIGAQIRKVLTGFKGNAVALAVGAAGTLYGGLGATTSAQCAFNQVYGVPRFEQPNPLVTRVRGLGLLVLIGLFILASTGLGVAAATTNDLSARYGPLPRAGVYVVTFLMDVALFSGAFQLLTAADLRFRNVLAGGVIAAGTWELLQTLGARYIAHLIAHDTAVYGAFGVVVGTIVWIYLEALALMIAAEVNVVHERRLWPRALWGQYVDGVDFTDGDRRCYRLYLEAWRFKGSQWVDMEGPPPRQPGASGPSRTAEGRRGRRR</sequence>
<evidence type="ECO:0000256" key="7">
    <source>
        <dbReference type="SAM" id="Phobius"/>
    </source>
</evidence>